<dbReference type="GO" id="GO:0004458">
    <property type="term" value="F:D-lactate dehydrogenase (cytochrome) activity"/>
    <property type="evidence" value="ECO:0007669"/>
    <property type="project" value="UniProtKB-EC"/>
</dbReference>
<dbReference type="InterPro" id="IPR016169">
    <property type="entry name" value="FAD-bd_PCMH_sub2"/>
</dbReference>
<accession>A0A679J2H2</accession>
<evidence type="ECO:0000256" key="1">
    <source>
        <dbReference type="ARBA" id="ARBA00001974"/>
    </source>
</evidence>
<comment type="similarity">
    <text evidence="2">Belongs to the FAD-binding oxidoreductase/transferase type 4 family.</text>
</comment>
<evidence type="ECO:0000256" key="3">
    <source>
        <dbReference type="ARBA" id="ARBA00022630"/>
    </source>
</evidence>
<dbReference type="InterPro" id="IPR016166">
    <property type="entry name" value="FAD-bd_PCMH"/>
</dbReference>
<dbReference type="InterPro" id="IPR004113">
    <property type="entry name" value="FAD-bd_oxidored_4_C"/>
</dbReference>
<evidence type="ECO:0000256" key="5">
    <source>
        <dbReference type="ARBA" id="ARBA00022946"/>
    </source>
</evidence>
<evidence type="ECO:0000256" key="6">
    <source>
        <dbReference type="ARBA" id="ARBA00023002"/>
    </source>
</evidence>
<name>A0A679J2H2_VARPD</name>
<sequence>MDAVVSTPARSNAPAVARRSPSPELVALLQRRFAERFSTSQAVLLQHGTDESAYRPQPPDAVVFVRSTDEVAFVVRACARERVPLIGFGVGSSVEGHLLAVEGGVCIDFSQMNKVLAIRAGDLTATVEAGVTRGQLNAALSESGFFFSVDPGADASIGGMVATAASGTNTVRYGTMRDNLVSLTVVTASGDVVRTASHARKSSAGYNLTQLYCGSEGTLGLITEATVRLHPHPEAYAAAVVHFPTVRAAVDCVIESIQMGVPLARAEMLDALTIRAVNAHSRTALSENPTLFLEFGASKAQIDEQADIVREIAGNHGGGAFQWANRPEERSRLWTPRHHAYFACLQLKAGSRSLTTDACVPLSALAQCIDETQADIAAHGLLAPVFGHVGDGNFHCLVLVDPASAIENEAAEAFSHRLVQRAIRHGGTSTGEHGVGLHKMKYLAEEHGEHTVALMRAVKQALDPHDIFNPGKVVGPAGA</sequence>
<comment type="cofactor">
    <cofactor evidence="1">
        <name>FAD</name>
        <dbReference type="ChEBI" id="CHEBI:57692"/>
    </cofactor>
</comment>
<dbReference type="SUPFAM" id="SSF56176">
    <property type="entry name" value="FAD-binding/transporter-associated domain-like"/>
    <property type="match status" value="1"/>
</dbReference>
<dbReference type="PANTHER" id="PTHR11748:SF111">
    <property type="entry name" value="D-LACTATE DEHYDROGENASE, MITOCHONDRIAL-RELATED"/>
    <property type="match status" value="1"/>
</dbReference>
<dbReference type="Gene3D" id="3.30.70.2740">
    <property type="match status" value="1"/>
</dbReference>
<gene>
    <name evidence="9" type="ORF">VVAX_04277</name>
</gene>
<dbReference type="RefSeq" id="WP_339091816.1">
    <property type="nucleotide sequence ID" value="NZ_LR743507.1"/>
</dbReference>
<dbReference type="SUPFAM" id="SSF55103">
    <property type="entry name" value="FAD-linked oxidases, C-terminal domain"/>
    <property type="match status" value="1"/>
</dbReference>
<dbReference type="PROSITE" id="PS51387">
    <property type="entry name" value="FAD_PCMH"/>
    <property type="match status" value="1"/>
</dbReference>
<dbReference type="AlphaFoldDB" id="A0A679J2H2"/>
<dbReference type="EC" id="1.1.2.4" evidence="7"/>
<dbReference type="FunFam" id="3.30.70.2740:FF:000001">
    <property type="entry name" value="D-lactate dehydrogenase mitochondrial"/>
    <property type="match status" value="1"/>
</dbReference>
<dbReference type="FunFam" id="1.10.45.10:FF:000001">
    <property type="entry name" value="D-lactate dehydrogenase mitochondrial"/>
    <property type="match status" value="1"/>
</dbReference>
<dbReference type="InterPro" id="IPR006094">
    <property type="entry name" value="Oxid_FAD_bind_N"/>
</dbReference>
<keyword evidence="5" id="KW-0809">Transit peptide</keyword>
<feature type="domain" description="FAD-binding PCMH-type" evidence="8">
    <location>
        <begin position="55"/>
        <end position="232"/>
    </location>
</feature>
<dbReference type="GO" id="GO:0071949">
    <property type="term" value="F:FAD binding"/>
    <property type="evidence" value="ECO:0007669"/>
    <property type="project" value="InterPro"/>
</dbReference>
<dbReference type="Pfam" id="PF02913">
    <property type="entry name" value="FAD-oxidase_C"/>
    <property type="match status" value="1"/>
</dbReference>
<dbReference type="EMBL" id="LR743507">
    <property type="protein sequence ID" value="CAA2107525.1"/>
    <property type="molecule type" value="Genomic_DNA"/>
</dbReference>
<dbReference type="Gene3D" id="1.10.45.10">
    <property type="entry name" value="Vanillyl-alcohol Oxidase, Chain A, domain 4"/>
    <property type="match status" value="1"/>
</dbReference>
<dbReference type="Pfam" id="PF01565">
    <property type="entry name" value="FAD_binding_4"/>
    <property type="match status" value="1"/>
</dbReference>
<dbReference type="PANTHER" id="PTHR11748">
    <property type="entry name" value="D-LACTATE DEHYDROGENASE"/>
    <property type="match status" value="1"/>
</dbReference>
<organism evidence="9">
    <name type="scientific">Variovorax paradoxus</name>
    <dbReference type="NCBI Taxonomy" id="34073"/>
    <lineage>
        <taxon>Bacteria</taxon>
        <taxon>Pseudomonadati</taxon>
        <taxon>Pseudomonadota</taxon>
        <taxon>Betaproteobacteria</taxon>
        <taxon>Burkholderiales</taxon>
        <taxon>Comamonadaceae</taxon>
        <taxon>Variovorax</taxon>
    </lineage>
</organism>
<keyword evidence="4" id="KW-0274">FAD</keyword>
<dbReference type="GO" id="GO:0008720">
    <property type="term" value="F:D-lactate dehydrogenase (NAD+) activity"/>
    <property type="evidence" value="ECO:0007669"/>
    <property type="project" value="TreeGrafter"/>
</dbReference>
<evidence type="ECO:0000259" key="8">
    <source>
        <dbReference type="PROSITE" id="PS51387"/>
    </source>
</evidence>
<dbReference type="InterPro" id="IPR016164">
    <property type="entry name" value="FAD-linked_Oxase-like_C"/>
</dbReference>
<dbReference type="Gene3D" id="3.30.465.10">
    <property type="match status" value="1"/>
</dbReference>
<dbReference type="InterPro" id="IPR036318">
    <property type="entry name" value="FAD-bd_PCMH-like_sf"/>
</dbReference>
<keyword evidence="3" id="KW-0285">Flavoprotein</keyword>
<reference evidence="9" key="1">
    <citation type="submission" date="2019-12" db="EMBL/GenBank/DDBJ databases">
        <authorList>
            <person name="Cremers G."/>
        </authorList>
    </citation>
    <scope>NUCLEOTIDE SEQUENCE</scope>
    <source>
        <strain evidence="9">Vvax</strain>
    </source>
</reference>
<protein>
    <recommendedName>
        <fullName evidence="7">D-lactate dehydrogenase (cytochrome)</fullName>
        <ecNumber evidence="7">1.1.2.4</ecNumber>
    </recommendedName>
</protein>
<dbReference type="InterPro" id="IPR016171">
    <property type="entry name" value="Vanillyl_alc_oxidase_C-sub2"/>
</dbReference>
<evidence type="ECO:0000256" key="2">
    <source>
        <dbReference type="ARBA" id="ARBA00008000"/>
    </source>
</evidence>
<evidence type="ECO:0000313" key="9">
    <source>
        <dbReference type="EMBL" id="CAA2107525.1"/>
    </source>
</evidence>
<proteinExistence type="inferred from homology"/>
<evidence type="ECO:0000256" key="4">
    <source>
        <dbReference type="ARBA" id="ARBA00022827"/>
    </source>
</evidence>
<keyword evidence="6 9" id="KW-0560">Oxidoreductase</keyword>
<dbReference type="FunFam" id="3.30.465.10:FF:000016">
    <property type="entry name" value="probable D-lactate dehydrogenase, mitochondrial"/>
    <property type="match status" value="1"/>
</dbReference>
<evidence type="ECO:0000256" key="7">
    <source>
        <dbReference type="ARBA" id="ARBA00038897"/>
    </source>
</evidence>
<dbReference type="GO" id="GO:1903457">
    <property type="term" value="P:lactate catabolic process"/>
    <property type="evidence" value="ECO:0007669"/>
    <property type="project" value="TreeGrafter"/>
</dbReference>